<evidence type="ECO:0000313" key="2">
    <source>
        <dbReference type="EMBL" id="KAG7175745.1"/>
    </source>
</evidence>
<feature type="compositionally biased region" description="Basic and acidic residues" evidence="1">
    <location>
        <begin position="91"/>
        <end position="101"/>
    </location>
</feature>
<gene>
    <name evidence="2" type="ORF">Hamer_G009751</name>
</gene>
<feature type="region of interest" description="Disordered" evidence="1">
    <location>
        <begin position="1"/>
        <end position="101"/>
    </location>
</feature>
<evidence type="ECO:0000256" key="1">
    <source>
        <dbReference type="SAM" id="MobiDB-lite"/>
    </source>
</evidence>
<name>A0A8J5N8E4_HOMAM</name>
<feature type="compositionally biased region" description="Gly residues" evidence="1">
    <location>
        <begin position="11"/>
        <end position="20"/>
    </location>
</feature>
<dbReference type="EMBL" id="JAHLQT010004633">
    <property type="protein sequence ID" value="KAG7175745.1"/>
    <property type="molecule type" value="Genomic_DNA"/>
</dbReference>
<dbReference type="AlphaFoldDB" id="A0A8J5N8E4"/>
<evidence type="ECO:0000313" key="3">
    <source>
        <dbReference type="Proteomes" id="UP000747542"/>
    </source>
</evidence>
<proteinExistence type="predicted"/>
<reference evidence="2" key="1">
    <citation type="journal article" date="2021" name="Sci. Adv.">
        <title>The American lobster genome reveals insights on longevity, neural, and immune adaptations.</title>
        <authorList>
            <person name="Polinski J.M."/>
            <person name="Zimin A.V."/>
            <person name="Clark K.F."/>
            <person name="Kohn A.B."/>
            <person name="Sadowski N."/>
            <person name="Timp W."/>
            <person name="Ptitsyn A."/>
            <person name="Khanna P."/>
            <person name="Romanova D.Y."/>
            <person name="Williams P."/>
            <person name="Greenwood S.J."/>
            <person name="Moroz L.L."/>
            <person name="Walt D.R."/>
            <person name="Bodnar A.G."/>
        </authorList>
    </citation>
    <scope>NUCLEOTIDE SEQUENCE</scope>
    <source>
        <strain evidence="2">GMGI-L3</strain>
    </source>
</reference>
<protein>
    <submittedName>
        <fullName evidence="2">Uncharacterized protein</fullName>
    </submittedName>
</protein>
<comment type="caution">
    <text evidence="2">The sequence shown here is derived from an EMBL/GenBank/DDBJ whole genome shotgun (WGS) entry which is preliminary data.</text>
</comment>
<keyword evidence="3" id="KW-1185">Reference proteome</keyword>
<sequence length="101" mass="10941">SANGERQPGQAQGGGGGGGPTRYVPSGPGSHTRRATEDRQQQQQSTIPAGNGGDVDYMRIGTPAPDPRQPPLPRHEPRFDPNESSGTMIRKFMEKNKQYRV</sequence>
<dbReference type="Proteomes" id="UP000747542">
    <property type="component" value="Unassembled WGS sequence"/>
</dbReference>
<organism evidence="2 3">
    <name type="scientific">Homarus americanus</name>
    <name type="common">American lobster</name>
    <dbReference type="NCBI Taxonomy" id="6706"/>
    <lineage>
        <taxon>Eukaryota</taxon>
        <taxon>Metazoa</taxon>
        <taxon>Ecdysozoa</taxon>
        <taxon>Arthropoda</taxon>
        <taxon>Crustacea</taxon>
        <taxon>Multicrustacea</taxon>
        <taxon>Malacostraca</taxon>
        <taxon>Eumalacostraca</taxon>
        <taxon>Eucarida</taxon>
        <taxon>Decapoda</taxon>
        <taxon>Pleocyemata</taxon>
        <taxon>Astacidea</taxon>
        <taxon>Nephropoidea</taxon>
        <taxon>Nephropidae</taxon>
        <taxon>Homarus</taxon>
    </lineage>
</organism>
<accession>A0A8J5N8E4</accession>
<feature type="non-terminal residue" evidence="2">
    <location>
        <position position="101"/>
    </location>
</feature>